<reference evidence="9 10" key="1">
    <citation type="submission" date="2019-03" db="EMBL/GenBank/DDBJ databases">
        <title>Single cell metagenomics reveals metabolic interactions within the superorganism composed of flagellate Streblomastix strix and complex community of Bacteroidetes bacteria on its surface.</title>
        <authorList>
            <person name="Treitli S.C."/>
            <person name="Kolisko M."/>
            <person name="Husnik F."/>
            <person name="Keeling P."/>
            <person name="Hampl V."/>
        </authorList>
    </citation>
    <scope>NUCLEOTIDE SEQUENCE [LARGE SCALE GENOMIC DNA]</scope>
    <source>
        <strain evidence="9">ST1C</strain>
    </source>
</reference>
<dbReference type="GO" id="GO:0071011">
    <property type="term" value="C:precatalytic spliceosome"/>
    <property type="evidence" value="ECO:0007669"/>
    <property type="project" value="TreeGrafter"/>
</dbReference>
<keyword evidence="4" id="KW-0747">Spliceosome</keyword>
<keyword evidence="5" id="KW-0508">mRNA splicing</keyword>
<keyword evidence="3" id="KW-0507">mRNA processing</keyword>
<evidence type="ECO:0000256" key="2">
    <source>
        <dbReference type="ARBA" id="ARBA00010788"/>
    </source>
</evidence>
<dbReference type="InterPro" id="IPR008409">
    <property type="entry name" value="SPF27"/>
</dbReference>
<comment type="similarity">
    <text evidence="2">Belongs to the SPF27 family.</text>
</comment>
<dbReference type="GO" id="GO:0071013">
    <property type="term" value="C:catalytic step 2 spliceosome"/>
    <property type="evidence" value="ECO:0007669"/>
    <property type="project" value="TreeGrafter"/>
</dbReference>
<organism evidence="9 10">
    <name type="scientific">Streblomastix strix</name>
    <dbReference type="NCBI Taxonomy" id="222440"/>
    <lineage>
        <taxon>Eukaryota</taxon>
        <taxon>Metamonada</taxon>
        <taxon>Preaxostyla</taxon>
        <taxon>Oxymonadida</taxon>
        <taxon>Streblomastigidae</taxon>
        <taxon>Streblomastix</taxon>
    </lineage>
</organism>
<feature type="compositionally biased region" description="Polar residues" evidence="8">
    <location>
        <begin position="45"/>
        <end position="64"/>
    </location>
</feature>
<gene>
    <name evidence="9" type="ORF">EZS28_024216</name>
</gene>
<evidence type="ECO:0000256" key="4">
    <source>
        <dbReference type="ARBA" id="ARBA00022728"/>
    </source>
</evidence>
<dbReference type="GO" id="GO:0000974">
    <property type="term" value="C:Prp19 complex"/>
    <property type="evidence" value="ECO:0007669"/>
    <property type="project" value="TreeGrafter"/>
</dbReference>
<comment type="subcellular location">
    <subcellularLocation>
        <location evidence="1">Nucleus</location>
    </subcellularLocation>
</comment>
<proteinExistence type="inferred from homology"/>
<evidence type="ECO:0000256" key="7">
    <source>
        <dbReference type="SAM" id="Coils"/>
    </source>
</evidence>
<dbReference type="EMBL" id="SNRW01008012">
    <property type="protein sequence ID" value="KAA6380256.1"/>
    <property type="molecule type" value="Genomic_DNA"/>
</dbReference>
<dbReference type="GO" id="GO:0006397">
    <property type="term" value="P:mRNA processing"/>
    <property type="evidence" value="ECO:0007669"/>
    <property type="project" value="UniProtKB-KW"/>
</dbReference>
<dbReference type="Pfam" id="PF05700">
    <property type="entry name" value="BCAS2"/>
    <property type="match status" value="1"/>
</dbReference>
<keyword evidence="6" id="KW-0539">Nucleus</keyword>
<dbReference type="AlphaFoldDB" id="A0A5J4VCG6"/>
<name>A0A5J4VCG6_9EUKA</name>
<evidence type="ECO:0000313" key="10">
    <source>
        <dbReference type="Proteomes" id="UP000324800"/>
    </source>
</evidence>
<comment type="caution">
    <text evidence="9">The sequence shown here is derived from an EMBL/GenBank/DDBJ whole genome shotgun (WGS) entry which is preliminary data.</text>
</comment>
<feature type="region of interest" description="Disordered" evidence="8">
    <location>
        <begin position="35"/>
        <end position="67"/>
    </location>
</feature>
<sequence>MAVALTYFDGELKDRNIREQVENLIAEEAAKFDFPGIGSSEENEFQNASRTSNDIQSSRTSESAISKKVELDEPVISEDNKSDPDALLRIRSRYQIFVENEHNRLVNLFLYSKYGQPKIESEIQALEGKLNLKEKELSDLESEITQINRQRKTDHTKTGVQLEQEKTEIYQKFRSNLYLAQQCDKLEAELSRLESLASQRGIEVDYDDDIDPQ</sequence>
<evidence type="ECO:0000256" key="1">
    <source>
        <dbReference type="ARBA" id="ARBA00004123"/>
    </source>
</evidence>
<dbReference type="GO" id="GO:0008380">
    <property type="term" value="P:RNA splicing"/>
    <property type="evidence" value="ECO:0007669"/>
    <property type="project" value="UniProtKB-KW"/>
</dbReference>
<keyword evidence="7" id="KW-0175">Coiled coil</keyword>
<evidence type="ECO:0000256" key="8">
    <source>
        <dbReference type="SAM" id="MobiDB-lite"/>
    </source>
</evidence>
<feature type="coiled-coil region" evidence="7">
    <location>
        <begin position="123"/>
        <end position="150"/>
    </location>
</feature>
<dbReference type="OrthoDB" id="205794at2759"/>
<evidence type="ECO:0000313" key="9">
    <source>
        <dbReference type="EMBL" id="KAA6380256.1"/>
    </source>
</evidence>
<dbReference type="PANTHER" id="PTHR13296:SF0">
    <property type="entry name" value="PRE-MRNA-SPLICING FACTOR SPF27"/>
    <property type="match status" value="1"/>
</dbReference>
<evidence type="ECO:0000256" key="3">
    <source>
        <dbReference type="ARBA" id="ARBA00022664"/>
    </source>
</evidence>
<evidence type="ECO:0000256" key="6">
    <source>
        <dbReference type="ARBA" id="ARBA00023242"/>
    </source>
</evidence>
<dbReference type="PANTHER" id="PTHR13296">
    <property type="entry name" value="BCAS2 PROTEIN"/>
    <property type="match status" value="1"/>
</dbReference>
<evidence type="ECO:0000256" key="5">
    <source>
        <dbReference type="ARBA" id="ARBA00023187"/>
    </source>
</evidence>
<protein>
    <submittedName>
        <fullName evidence="9">Uncharacterized protein</fullName>
    </submittedName>
</protein>
<accession>A0A5J4VCG6</accession>
<dbReference type="Proteomes" id="UP000324800">
    <property type="component" value="Unassembled WGS sequence"/>
</dbReference>